<comment type="caution">
    <text evidence="1">The sequence shown here is derived from an EMBL/GenBank/DDBJ whole genome shotgun (WGS) entry which is preliminary data.</text>
</comment>
<reference evidence="1" key="1">
    <citation type="submission" date="2021-05" db="EMBL/GenBank/DDBJ databases">
        <authorList>
            <person name="Pietrasiak N."/>
            <person name="Ward R."/>
            <person name="Stajich J.E."/>
            <person name="Kurbessoian T."/>
        </authorList>
    </citation>
    <scope>NUCLEOTIDE SEQUENCE</scope>
    <source>
        <strain evidence="1">GSE-NOS-MK-12-04C</strain>
    </source>
</reference>
<evidence type="ECO:0000313" key="1">
    <source>
        <dbReference type="EMBL" id="MBW4669206.1"/>
    </source>
</evidence>
<name>A0A951UU42_9CYAN</name>
<dbReference type="EMBL" id="JAHHGZ010000019">
    <property type="protein sequence ID" value="MBW4669206.1"/>
    <property type="molecule type" value="Genomic_DNA"/>
</dbReference>
<evidence type="ECO:0000313" key="2">
    <source>
        <dbReference type="Proteomes" id="UP000729701"/>
    </source>
</evidence>
<protein>
    <submittedName>
        <fullName evidence="1">Uncharacterized protein</fullName>
    </submittedName>
</protein>
<proteinExistence type="predicted"/>
<sequence length="47" mass="5680">MNEGKRKKEEGRRKKEEGRRFIYVDTEPQLKTGNLRSYWGIKPEQRG</sequence>
<accession>A0A951UU42</accession>
<dbReference type="AlphaFoldDB" id="A0A951UU42"/>
<dbReference type="Proteomes" id="UP000729701">
    <property type="component" value="Unassembled WGS sequence"/>
</dbReference>
<reference evidence="1" key="2">
    <citation type="journal article" date="2022" name="Microbiol. Resour. Announc.">
        <title>Metagenome Sequencing to Explore Phylogenomics of Terrestrial Cyanobacteria.</title>
        <authorList>
            <person name="Ward R.D."/>
            <person name="Stajich J.E."/>
            <person name="Johansen J.R."/>
            <person name="Huntemann M."/>
            <person name="Clum A."/>
            <person name="Foster B."/>
            <person name="Foster B."/>
            <person name="Roux S."/>
            <person name="Palaniappan K."/>
            <person name="Varghese N."/>
            <person name="Mukherjee S."/>
            <person name="Reddy T.B.K."/>
            <person name="Daum C."/>
            <person name="Copeland A."/>
            <person name="Chen I.A."/>
            <person name="Ivanova N.N."/>
            <person name="Kyrpides N.C."/>
            <person name="Shapiro N."/>
            <person name="Eloe-Fadrosh E.A."/>
            <person name="Pietrasiak N."/>
        </authorList>
    </citation>
    <scope>NUCLEOTIDE SEQUENCE</scope>
    <source>
        <strain evidence="1">GSE-NOS-MK-12-04C</strain>
    </source>
</reference>
<organism evidence="1 2">
    <name type="scientific">Cyanomargarita calcarea GSE-NOS-MK-12-04C</name>
    <dbReference type="NCBI Taxonomy" id="2839659"/>
    <lineage>
        <taxon>Bacteria</taxon>
        <taxon>Bacillati</taxon>
        <taxon>Cyanobacteriota</taxon>
        <taxon>Cyanophyceae</taxon>
        <taxon>Nostocales</taxon>
        <taxon>Cyanomargaritaceae</taxon>
        <taxon>Cyanomargarita</taxon>
    </lineage>
</organism>
<gene>
    <name evidence="1" type="ORF">KME60_17720</name>
</gene>